<dbReference type="SUPFAM" id="SSF63380">
    <property type="entry name" value="Riboflavin synthase domain-like"/>
    <property type="match status" value="1"/>
</dbReference>
<dbReference type="InterPro" id="IPR008333">
    <property type="entry name" value="Cbr1-like_FAD-bd_dom"/>
</dbReference>
<evidence type="ECO:0000259" key="1">
    <source>
        <dbReference type="PROSITE" id="PS51384"/>
    </source>
</evidence>
<dbReference type="PANTHER" id="PTHR47354">
    <property type="entry name" value="NADH OXIDOREDUCTASE HCR"/>
    <property type="match status" value="1"/>
</dbReference>
<protein>
    <submittedName>
        <fullName evidence="2">Ferredoxin--NADP reductase</fullName>
    </submittedName>
</protein>
<dbReference type="PANTHER" id="PTHR47354:SF5">
    <property type="entry name" value="PROTEIN RFBI"/>
    <property type="match status" value="1"/>
</dbReference>
<dbReference type="RefSeq" id="WP_279527170.1">
    <property type="nucleotide sequence ID" value="NZ_CP122312.1"/>
</dbReference>
<dbReference type="Gene3D" id="3.40.50.80">
    <property type="entry name" value="Nucleotide-binding domain of ferredoxin-NADP reductase (FNR) module"/>
    <property type="match status" value="1"/>
</dbReference>
<dbReference type="PRINTS" id="PR00410">
    <property type="entry name" value="PHEHYDRXLASE"/>
</dbReference>
<evidence type="ECO:0000313" key="2">
    <source>
        <dbReference type="EMBL" id="MFC7200389.1"/>
    </source>
</evidence>
<keyword evidence="3" id="KW-1185">Reference proteome</keyword>
<dbReference type="PROSITE" id="PS51384">
    <property type="entry name" value="FAD_FR"/>
    <property type="match status" value="1"/>
</dbReference>
<dbReference type="EMBL" id="JBHTAR010000011">
    <property type="protein sequence ID" value="MFC7200389.1"/>
    <property type="molecule type" value="Genomic_DNA"/>
</dbReference>
<dbReference type="InterPro" id="IPR017938">
    <property type="entry name" value="Riboflavin_synthase-like_b-brl"/>
</dbReference>
<dbReference type="AlphaFoldDB" id="A0ABD5Z5E7"/>
<dbReference type="InterPro" id="IPR050415">
    <property type="entry name" value="MRET"/>
</dbReference>
<feature type="domain" description="FAD-binding FR-type" evidence="1">
    <location>
        <begin position="6"/>
        <end position="177"/>
    </location>
</feature>
<evidence type="ECO:0000313" key="3">
    <source>
        <dbReference type="Proteomes" id="UP001596447"/>
    </source>
</evidence>
<dbReference type="SUPFAM" id="SSF52343">
    <property type="entry name" value="Ferredoxin reductase-like, C-terminal NADP-linked domain"/>
    <property type="match status" value="1"/>
</dbReference>
<dbReference type="InterPro" id="IPR001433">
    <property type="entry name" value="OxRdtase_FAD/NAD-bd"/>
</dbReference>
<sequence>MAVPEHESRPDTVADLPLVTEPATVTEVVSMDRDRREEARAAIARDLEAAGLDGEYPFDADPSTWDDLRDALMCDGHHDLAQQVDALFARCTRPRPMLVRASFAVDDEFDYLAGQYVGFKYNGTSRAYSLASSPTQDELELCVRRVPDGRLSPQICNDLEPGDDVCVRGPYGELVLDEPSTNDMVFLATGTGVAPLKGMIQCAFDTGQDVFEGVERDVWLFLGCAWEDDLPYREFFRDLDAEHENFHFVPCLSREPYLTDWDGETDYVQHALLKHVDADTITRTDEFVHEWVSREPDSDIEARIDPRATDVYACGVSAMVFSLTDVVERIGVPDDCIEAEGFG</sequence>
<dbReference type="PRINTS" id="PR00371">
    <property type="entry name" value="FPNCR"/>
</dbReference>
<dbReference type="Proteomes" id="UP001596447">
    <property type="component" value="Unassembled WGS sequence"/>
</dbReference>
<comment type="caution">
    <text evidence="2">The sequence shown here is derived from an EMBL/GenBank/DDBJ whole genome shotgun (WGS) entry which is preliminary data.</text>
</comment>
<dbReference type="InterPro" id="IPR039261">
    <property type="entry name" value="FNR_nucleotide-bd"/>
</dbReference>
<gene>
    <name evidence="2" type="ORF">ACFQJ9_13370</name>
</gene>
<dbReference type="Gene3D" id="2.40.30.10">
    <property type="entry name" value="Translation factors"/>
    <property type="match status" value="1"/>
</dbReference>
<reference evidence="2 3" key="1">
    <citation type="journal article" date="2019" name="Int. J. Syst. Evol. Microbiol.">
        <title>The Global Catalogue of Microorganisms (GCM) 10K type strain sequencing project: providing services to taxonomists for standard genome sequencing and annotation.</title>
        <authorList>
            <consortium name="The Broad Institute Genomics Platform"/>
            <consortium name="The Broad Institute Genome Sequencing Center for Infectious Disease"/>
            <person name="Wu L."/>
            <person name="Ma J."/>
        </authorList>
    </citation>
    <scope>NUCLEOTIDE SEQUENCE [LARGE SCALE GENOMIC DNA]</scope>
    <source>
        <strain evidence="2 3">XZGYJ-43</strain>
    </source>
</reference>
<dbReference type="Pfam" id="PF00970">
    <property type="entry name" value="FAD_binding_6"/>
    <property type="match status" value="1"/>
</dbReference>
<dbReference type="Pfam" id="PF00175">
    <property type="entry name" value="NAD_binding_1"/>
    <property type="match status" value="1"/>
</dbReference>
<dbReference type="InterPro" id="IPR001709">
    <property type="entry name" value="Flavoprot_Pyr_Nucl_cyt_Rdtase"/>
</dbReference>
<dbReference type="InterPro" id="IPR017927">
    <property type="entry name" value="FAD-bd_FR_type"/>
</dbReference>
<accession>A0ABD5Z5E7</accession>
<name>A0ABD5Z5E7_9EURY</name>
<organism evidence="2 3">
    <name type="scientific">Halospeciosus flavus</name>
    <dbReference type="NCBI Taxonomy" id="3032283"/>
    <lineage>
        <taxon>Archaea</taxon>
        <taxon>Methanobacteriati</taxon>
        <taxon>Methanobacteriota</taxon>
        <taxon>Stenosarchaea group</taxon>
        <taxon>Halobacteria</taxon>
        <taxon>Halobacteriales</taxon>
        <taxon>Halobacteriaceae</taxon>
        <taxon>Halospeciosus</taxon>
    </lineage>
</organism>
<proteinExistence type="predicted"/>